<proteinExistence type="predicted"/>
<keyword evidence="1" id="KW-0548">Nucleotidyltransferase</keyword>
<sequence>MNPRTRLIKTTEGTMVNPTEYQSFIRCLIYLFHTRPDLSYSIGLLSRYMQEPQEQHMKAIRQVLCYVKGTKDHEITYKHNGGNKIHKYSDSSYRVNTQVGKGTTGIIFYYGESPISWSTQKQATVALSLCESEFIVATAATTQALWLKRLLSKLTNTEEDKVTIKVDNKSAIALMKNLVFHERRKHIDTKYHFIRECVEREDIQVEFVSGECQKANTLTKALLKIRFLTMRQLIRLKNQRSDIYD</sequence>
<gene>
    <name evidence="1" type="ORF">Tci_293412</name>
</gene>
<dbReference type="CDD" id="cd09272">
    <property type="entry name" value="RNase_HI_RT_Ty1"/>
    <property type="match status" value="1"/>
</dbReference>
<dbReference type="InterPro" id="IPR036397">
    <property type="entry name" value="RNaseH_sf"/>
</dbReference>
<protein>
    <submittedName>
        <fullName evidence="1">Ribonuclease H-like domain, reverse transcriptase, RNA-dependent DNA polymerase</fullName>
    </submittedName>
</protein>
<keyword evidence="1" id="KW-0808">Transferase</keyword>
<dbReference type="PANTHER" id="PTHR11439">
    <property type="entry name" value="GAG-POL-RELATED RETROTRANSPOSON"/>
    <property type="match status" value="1"/>
</dbReference>
<dbReference type="Gene3D" id="3.30.420.10">
    <property type="entry name" value="Ribonuclease H-like superfamily/Ribonuclease H"/>
    <property type="match status" value="1"/>
</dbReference>
<dbReference type="GO" id="GO:0003676">
    <property type="term" value="F:nucleic acid binding"/>
    <property type="evidence" value="ECO:0007669"/>
    <property type="project" value="InterPro"/>
</dbReference>
<reference evidence="1" key="1">
    <citation type="journal article" date="2019" name="Sci. Rep.">
        <title>Draft genome of Tanacetum cinerariifolium, the natural source of mosquito coil.</title>
        <authorList>
            <person name="Yamashiro T."/>
            <person name="Shiraishi A."/>
            <person name="Satake H."/>
            <person name="Nakayama K."/>
        </authorList>
    </citation>
    <scope>NUCLEOTIDE SEQUENCE</scope>
</reference>
<accession>A0A699H2G1</accession>
<dbReference type="EMBL" id="BKCJ010095609">
    <property type="protein sequence ID" value="GEX21437.1"/>
    <property type="molecule type" value="Genomic_DNA"/>
</dbReference>
<evidence type="ECO:0000313" key="1">
    <source>
        <dbReference type="EMBL" id="GEX21437.1"/>
    </source>
</evidence>
<name>A0A699H2G1_TANCI</name>
<dbReference type="GO" id="GO:0003964">
    <property type="term" value="F:RNA-directed DNA polymerase activity"/>
    <property type="evidence" value="ECO:0007669"/>
    <property type="project" value="UniProtKB-KW"/>
</dbReference>
<comment type="caution">
    <text evidence="1">The sequence shown here is derived from an EMBL/GenBank/DDBJ whole genome shotgun (WGS) entry which is preliminary data.</text>
</comment>
<dbReference type="InterPro" id="IPR043502">
    <property type="entry name" value="DNA/RNA_pol_sf"/>
</dbReference>
<dbReference type="AlphaFoldDB" id="A0A699H2G1"/>
<organism evidence="1">
    <name type="scientific">Tanacetum cinerariifolium</name>
    <name type="common">Dalmatian daisy</name>
    <name type="synonym">Chrysanthemum cinerariifolium</name>
    <dbReference type="NCBI Taxonomy" id="118510"/>
    <lineage>
        <taxon>Eukaryota</taxon>
        <taxon>Viridiplantae</taxon>
        <taxon>Streptophyta</taxon>
        <taxon>Embryophyta</taxon>
        <taxon>Tracheophyta</taxon>
        <taxon>Spermatophyta</taxon>
        <taxon>Magnoliopsida</taxon>
        <taxon>eudicotyledons</taxon>
        <taxon>Gunneridae</taxon>
        <taxon>Pentapetalae</taxon>
        <taxon>asterids</taxon>
        <taxon>campanulids</taxon>
        <taxon>Asterales</taxon>
        <taxon>Asteraceae</taxon>
        <taxon>Asteroideae</taxon>
        <taxon>Anthemideae</taxon>
        <taxon>Anthemidinae</taxon>
        <taxon>Tanacetum</taxon>
    </lineage>
</organism>
<dbReference type="PANTHER" id="PTHR11439:SF515">
    <property type="entry name" value="GAG-POL POLYPROTEIN"/>
    <property type="match status" value="1"/>
</dbReference>
<dbReference type="SUPFAM" id="SSF56672">
    <property type="entry name" value="DNA/RNA polymerases"/>
    <property type="match status" value="1"/>
</dbReference>
<keyword evidence="1" id="KW-0695">RNA-directed DNA polymerase</keyword>